<dbReference type="Proteomes" id="UP001595615">
    <property type="component" value="Unassembled WGS sequence"/>
</dbReference>
<gene>
    <name evidence="9" type="primary">mreD</name>
    <name evidence="9" type="ORF">ACFOMD_15910</name>
</gene>
<dbReference type="Pfam" id="PF04093">
    <property type="entry name" value="MreD"/>
    <property type="match status" value="1"/>
</dbReference>
<feature type="transmembrane region" description="Helical" evidence="8">
    <location>
        <begin position="147"/>
        <end position="168"/>
    </location>
</feature>
<evidence type="ECO:0000256" key="2">
    <source>
        <dbReference type="ARBA" id="ARBA00007776"/>
    </source>
</evidence>
<evidence type="ECO:0000256" key="7">
    <source>
        <dbReference type="ARBA" id="ARBA00023136"/>
    </source>
</evidence>
<dbReference type="RefSeq" id="WP_380863139.1">
    <property type="nucleotide sequence ID" value="NZ_JBHRXV010000011.1"/>
</dbReference>
<reference evidence="10" key="1">
    <citation type="journal article" date="2019" name="Int. J. Syst. Evol. Microbiol.">
        <title>The Global Catalogue of Microorganisms (GCM) 10K type strain sequencing project: providing services to taxonomists for standard genome sequencing and annotation.</title>
        <authorList>
            <consortium name="The Broad Institute Genomics Platform"/>
            <consortium name="The Broad Institute Genome Sequencing Center for Infectious Disease"/>
            <person name="Wu L."/>
            <person name="Ma J."/>
        </authorList>
    </citation>
    <scope>NUCLEOTIDE SEQUENCE [LARGE SCALE GENOMIC DNA]</scope>
    <source>
        <strain evidence="10">KCTC 42644</strain>
    </source>
</reference>
<evidence type="ECO:0000313" key="10">
    <source>
        <dbReference type="Proteomes" id="UP001595615"/>
    </source>
</evidence>
<comment type="similarity">
    <text evidence="2">Belongs to the MreD family.</text>
</comment>
<comment type="caution">
    <text evidence="9">The sequence shown here is derived from an EMBL/GenBank/DDBJ whole genome shotgun (WGS) entry which is preliminary data.</text>
</comment>
<evidence type="ECO:0000256" key="8">
    <source>
        <dbReference type="SAM" id="Phobius"/>
    </source>
</evidence>
<proteinExistence type="inferred from homology"/>
<keyword evidence="4 8" id="KW-0812">Transmembrane</keyword>
<dbReference type="InterPro" id="IPR007227">
    <property type="entry name" value="Cell_shape_determining_MreD"/>
</dbReference>
<name>A0ABV7XD33_9SPHN</name>
<feature type="transmembrane region" description="Helical" evidence="8">
    <location>
        <begin position="114"/>
        <end position="135"/>
    </location>
</feature>
<keyword evidence="10" id="KW-1185">Reference proteome</keyword>
<sequence>MSGPLVGLEHDDRLAARIARWRRLVPLLTCVVALFVMTMPLITSAPLMPHLALLTVLIWGLFQPALMPAHLALLLGVLTDAVLGLPLGVNALLMPITTIAVGALERRYGHRPYALDWALVALLVFAYEVLTWQLIGFTGGELPFTPLLWQAVTTVLAYPFVVAIIAGIQRRWGDR</sequence>
<evidence type="ECO:0000256" key="3">
    <source>
        <dbReference type="ARBA" id="ARBA00022475"/>
    </source>
</evidence>
<dbReference type="NCBIfam" id="TIGR03426">
    <property type="entry name" value="shape_MreD"/>
    <property type="match status" value="1"/>
</dbReference>
<comment type="subcellular location">
    <subcellularLocation>
        <location evidence="1">Cell membrane</location>
        <topology evidence="1">Multi-pass membrane protein</topology>
    </subcellularLocation>
</comment>
<evidence type="ECO:0000256" key="1">
    <source>
        <dbReference type="ARBA" id="ARBA00004651"/>
    </source>
</evidence>
<keyword evidence="3" id="KW-1003">Cell membrane</keyword>
<evidence type="ECO:0000256" key="4">
    <source>
        <dbReference type="ARBA" id="ARBA00022692"/>
    </source>
</evidence>
<organism evidence="9 10">
    <name type="scientific">Sphingoaurantiacus capsulatus</name>
    <dbReference type="NCBI Taxonomy" id="1771310"/>
    <lineage>
        <taxon>Bacteria</taxon>
        <taxon>Pseudomonadati</taxon>
        <taxon>Pseudomonadota</taxon>
        <taxon>Alphaproteobacteria</taxon>
        <taxon>Sphingomonadales</taxon>
        <taxon>Sphingosinicellaceae</taxon>
        <taxon>Sphingoaurantiacus</taxon>
    </lineage>
</organism>
<evidence type="ECO:0000313" key="9">
    <source>
        <dbReference type="EMBL" id="MFC3714057.1"/>
    </source>
</evidence>
<evidence type="ECO:0000256" key="6">
    <source>
        <dbReference type="ARBA" id="ARBA00022989"/>
    </source>
</evidence>
<accession>A0ABV7XD33</accession>
<keyword evidence="5" id="KW-0133">Cell shape</keyword>
<feature type="transmembrane region" description="Helical" evidence="8">
    <location>
        <begin position="24"/>
        <end position="42"/>
    </location>
</feature>
<keyword evidence="6 8" id="KW-1133">Transmembrane helix</keyword>
<keyword evidence="7 8" id="KW-0472">Membrane</keyword>
<feature type="transmembrane region" description="Helical" evidence="8">
    <location>
        <begin position="81"/>
        <end position="102"/>
    </location>
</feature>
<evidence type="ECO:0000256" key="5">
    <source>
        <dbReference type="ARBA" id="ARBA00022960"/>
    </source>
</evidence>
<protein>
    <submittedName>
        <fullName evidence="9">Rod shape-determining protein MreD</fullName>
    </submittedName>
</protein>
<dbReference type="EMBL" id="JBHRXV010000011">
    <property type="protein sequence ID" value="MFC3714057.1"/>
    <property type="molecule type" value="Genomic_DNA"/>
</dbReference>